<gene>
    <name evidence="1" type="ORF">BXY64_2155</name>
</gene>
<dbReference type="RefSeq" id="WP_120239935.1">
    <property type="nucleotide sequence ID" value="NZ_RAPQ01000009.1"/>
</dbReference>
<proteinExistence type="predicted"/>
<comment type="caution">
    <text evidence="1">The sequence shown here is derived from an EMBL/GenBank/DDBJ whole genome shotgun (WGS) entry which is preliminary data.</text>
</comment>
<protein>
    <submittedName>
        <fullName evidence="1">Uncharacterized protein DUF2004</fullName>
    </submittedName>
</protein>
<evidence type="ECO:0000313" key="1">
    <source>
        <dbReference type="EMBL" id="RKE02074.1"/>
    </source>
</evidence>
<keyword evidence="2" id="KW-1185">Reference proteome</keyword>
<sequence length="186" mass="21914">MGIFDFFKKNNKRNEKRKEEIRILEKPDFAEIELNKLTDYYDWTLKYGEGKLNLDLNFETEMSSQSELNQVIEFVNEIPVFDNQNQNYIKADFEQAVSMTSDYLNFYLDELSENELAGIIDLKSRKKSRSSLLMEKLKLIRVGIYPQESYFGTFDYSIDIDGEPCNQLLVVQINMDGSLNYITWES</sequence>
<dbReference type="AlphaFoldDB" id="A0A419X2V4"/>
<evidence type="ECO:0000313" key="2">
    <source>
        <dbReference type="Proteomes" id="UP000284531"/>
    </source>
</evidence>
<reference evidence="1 2" key="1">
    <citation type="submission" date="2018-09" db="EMBL/GenBank/DDBJ databases">
        <title>Genomic Encyclopedia of Archaeal and Bacterial Type Strains, Phase II (KMG-II): from individual species to whole genera.</title>
        <authorList>
            <person name="Goeker M."/>
        </authorList>
    </citation>
    <scope>NUCLEOTIDE SEQUENCE [LARGE SCALE GENOMIC DNA]</scope>
    <source>
        <strain evidence="1 2">DSM 21950</strain>
    </source>
</reference>
<dbReference type="OrthoDB" id="1091595at2"/>
<accession>A0A419X2V4</accession>
<name>A0A419X2V4_9BACT</name>
<dbReference type="Proteomes" id="UP000284531">
    <property type="component" value="Unassembled WGS sequence"/>
</dbReference>
<organism evidence="1 2">
    <name type="scientific">Marinifilum flexuosum</name>
    <dbReference type="NCBI Taxonomy" id="1117708"/>
    <lineage>
        <taxon>Bacteria</taxon>
        <taxon>Pseudomonadati</taxon>
        <taxon>Bacteroidota</taxon>
        <taxon>Bacteroidia</taxon>
        <taxon>Marinilabiliales</taxon>
        <taxon>Marinifilaceae</taxon>
    </lineage>
</organism>
<dbReference type="EMBL" id="RAPQ01000009">
    <property type="protein sequence ID" value="RKE02074.1"/>
    <property type="molecule type" value="Genomic_DNA"/>
</dbReference>